<accession>A0A6L3ZFK7</accession>
<sequence>MRSLLLSLFLVVISPLYGQEDESPFAPDSIQELLRPKLDSILEEANHIYQLDQVAWHSSDIFMALDREITSKAGGYVIMESRRNITCIWYDREVQHSLCELVFRKSDVSTPKDTKIEERELTDDELEFIDAKNQLLEAAFKAYGDQITIAEGVQFNPVFFEIEEGWRLYLMPGYSGDYIIPIGNDYMIELNEDLLPTRFIKYHTRLLPQTIEPQEGKEIESLMHSHIKTSPLISPVEICIFREYTAVYNLDISLHVYSTYYGVIFMYNDSLDRILILN</sequence>
<organism evidence="1 2">
    <name type="scientific">Phaeocystidibacter marisrubri</name>
    <dbReference type="NCBI Taxonomy" id="1577780"/>
    <lineage>
        <taxon>Bacteria</taxon>
        <taxon>Pseudomonadati</taxon>
        <taxon>Bacteroidota</taxon>
        <taxon>Flavobacteriia</taxon>
        <taxon>Flavobacteriales</taxon>
        <taxon>Phaeocystidibacteraceae</taxon>
        <taxon>Phaeocystidibacter</taxon>
    </lineage>
</organism>
<name>A0A6L3ZFK7_9FLAO</name>
<dbReference type="EMBL" id="WBVQ01000002">
    <property type="protein sequence ID" value="KAB2816212.1"/>
    <property type="molecule type" value="Genomic_DNA"/>
</dbReference>
<dbReference type="AlphaFoldDB" id="A0A6L3ZFK7"/>
<comment type="caution">
    <text evidence="1">The sequence shown here is derived from an EMBL/GenBank/DDBJ whole genome shotgun (WGS) entry which is preliminary data.</text>
</comment>
<evidence type="ECO:0000313" key="1">
    <source>
        <dbReference type="EMBL" id="KAB2816212.1"/>
    </source>
</evidence>
<gene>
    <name evidence="1" type="ORF">F8C82_11030</name>
</gene>
<reference evidence="1 2" key="1">
    <citation type="submission" date="2019-10" db="EMBL/GenBank/DDBJ databases">
        <title>Genome sequence of Phaeocystidibacter marisrubri JCM30614 (type strain).</title>
        <authorList>
            <person name="Bowman J.P."/>
        </authorList>
    </citation>
    <scope>NUCLEOTIDE SEQUENCE [LARGE SCALE GENOMIC DNA]</scope>
    <source>
        <strain evidence="1 2">JCM 30614</strain>
    </source>
</reference>
<dbReference type="OrthoDB" id="1075024at2"/>
<dbReference type="Proteomes" id="UP000484164">
    <property type="component" value="Unassembled WGS sequence"/>
</dbReference>
<evidence type="ECO:0000313" key="2">
    <source>
        <dbReference type="Proteomes" id="UP000484164"/>
    </source>
</evidence>
<proteinExistence type="predicted"/>
<protein>
    <submittedName>
        <fullName evidence="1">Uncharacterized protein</fullName>
    </submittedName>
</protein>
<dbReference type="RefSeq" id="WP_151693640.1">
    <property type="nucleotide sequence ID" value="NZ_BMGX01000001.1"/>
</dbReference>
<keyword evidence="2" id="KW-1185">Reference proteome</keyword>